<keyword evidence="1" id="KW-0472">Membrane</keyword>
<comment type="caution">
    <text evidence="2">The sequence shown here is derived from an EMBL/GenBank/DDBJ whole genome shotgun (WGS) entry which is preliminary data.</text>
</comment>
<feature type="transmembrane region" description="Helical" evidence="1">
    <location>
        <begin position="69"/>
        <end position="87"/>
    </location>
</feature>
<name>A0A8S9R2D3_BRACR</name>
<reference evidence="2" key="1">
    <citation type="submission" date="2019-12" db="EMBL/GenBank/DDBJ databases">
        <title>Genome sequencing and annotation of Brassica cretica.</title>
        <authorList>
            <person name="Studholme D.J."/>
            <person name="Sarris P."/>
        </authorList>
    </citation>
    <scope>NUCLEOTIDE SEQUENCE</scope>
    <source>
        <strain evidence="2">PFS-109/04</strain>
        <tissue evidence="2">Leaf</tissue>
    </source>
</reference>
<evidence type="ECO:0000313" key="3">
    <source>
        <dbReference type="Proteomes" id="UP000712600"/>
    </source>
</evidence>
<gene>
    <name evidence="2" type="ORF">F2Q69_00017994</name>
</gene>
<organism evidence="2 3">
    <name type="scientific">Brassica cretica</name>
    <name type="common">Mustard</name>
    <dbReference type="NCBI Taxonomy" id="69181"/>
    <lineage>
        <taxon>Eukaryota</taxon>
        <taxon>Viridiplantae</taxon>
        <taxon>Streptophyta</taxon>
        <taxon>Embryophyta</taxon>
        <taxon>Tracheophyta</taxon>
        <taxon>Spermatophyta</taxon>
        <taxon>Magnoliopsida</taxon>
        <taxon>eudicotyledons</taxon>
        <taxon>Gunneridae</taxon>
        <taxon>Pentapetalae</taxon>
        <taxon>rosids</taxon>
        <taxon>malvids</taxon>
        <taxon>Brassicales</taxon>
        <taxon>Brassicaceae</taxon>
        <taxon>Brassiceae</taxon>
        <taxon>Brassica</taxon>
    </lineage>
</organism>
<accession>A0A8S9R2D3</accession>
<sequence>MRTRITCLMSAFLDILILNDESLNINSELKTKENQGYYITDCDRCSSLSFLPNKKIRLLRSGTRRCRRFNPLTLPLLFLLPFSPSVFNPVEMLVTLSLAESHRKL</sequence>
<proteinExistence type="predicted"/>
<keyword evidence="1" id="KW-1133">Transmembrane helix</keyword>
<dbReference type="EMBL" id="QGKX02000996">
    <property type="protein sequence ID" value="KAF3559576.1"/>
    <property type="molecule type" value="Genomic_DNA"/>
</dbReference>
<dbReference type="Proteomes" id="UP000712600">
    <property type="component" value="Unassembled WGS sequence"/>
</dbReference>
<evidence type="ECO:0000256" key="1">
    <source>
        <dbReference type="SAM" id="Phobius"/>
    </source>
</evidence>
<evidence type="ECO:0000313" key="2">
    <source>
        <dbReference type="EMBL" id="KAF3559576.1"/>
    </source>
</evidence>
<protein>
    <submittedName>
        <fullName evidence="2">Uncharacterized protein</fullName>
    </submittedName>
</protein>
<keyword evidence="1" id="KW-0812">Transmembrane</keyword>
<dbReference type="AlphaFoldDB" id="A0A8S9R2D3"/>